<dbReference type="GO" id="GO:0016020">
    <property type="term" value="C:membrane"/>
    <property type="evidence" value="ECO:0007669"/>
    <property type="project" value="UniProtKB-SubCell"/>
</dbReference>
<evidence type="ECO:0000256" key="4">
    <source>
        <dbReference type="ARBA" id="ARBA00023136"/>
    </source>
</evidence>
<evidence type="ECO:0000313" key="6">
    <source>
        <dbReference type="EMBL" id="KAF9524668.1"/>
    </source>
</evidence>
<feature type="transmembrane region" description="Helical" evidence="5">
    <location>
        <begin position="32"/>
        <end position="54"/>
    </location>
</feature>
<keyword evidence="2 5" id="KW-0812">Transmembrane</keyword>
<dbReference type="PANTHER" id="PTHR23294">
    <property type="entry name" value="ET TRANSLATION PRODUCT-RELATED"/>
    <property type="match status" value="1"/>
</dbReference>
<dbReference type="InterPro" id="IPR051617">
    <property type="entry name" value="UNC-93-like_regulator"/>
</dbReference>
<feature type="transmembrane region" description="Helical" evidence="5">
    <location>
        <begin position="320"/>
        <end position="339"/>
    </location>
</feature>
<dbReference type="SUPFAM" id="SSF103473">
    <property type="entry name" value="MFS general substrate transporter"/>
    <property type="match status" value="1"/>
</dbReference>
<evidence type="ECO:0000256" key="5">
    <source>
        <dbReference type="SAM" id="Phobius"/>
    </source>
</evidence>
<dbReference type="Gene3D" id="1.20.1250.20">
    <property type="entry name" value="MFS general substrate transporter like domains"/>
    <property type="match status" value="1"/>
</dbReference>
<comment type="subcellular location">
    <subcellularLocation>
        <location evidence="1">Membrane</location>
        <topology evidence="1">Multi-pass membrane protein</topology>
    </subcellularLocation>
</comment>
<dbReference type="Pfam" id="PF05978">
    <property type="entry name" value="UNC-93"/>
    <property type="match status" value="1"/>
</dbReference>
<feature type="transmembrane region" description="Helical" evidence="5">
    <location>
        <begin position="125"/>
        <end position="145"/>
    </location>
</feature>
<evidence type="ECO:0000313" key="7">
    <source>
        <dbReference type="Proteomes" id="UP000807306"/>
    </source>
</evidence>
<dbReference type="InterPro" id="IPR036259">
    <property type="entry name" value="MFS_trans_sf"/>
</dbReference>
<organism evidence="6 7">
    <name type="scientific">Crepidotus variabilis</name>
    <dbReference type="NCBI Taxonomy" id="179855"/>
    <lineage>
        <taxon>Eukaryota</taxon>
        <taxon>Fungi</taxon>
        <taxon>Dikarya</taxon>
        <taxon>Basidiomycota</taxon>
        <taxon>Agaricomycotina</taxon>
        <taxon>Agaricomycetes</taxon>
        <taxon>Agaricomycetidae</taxon>
        <taxon>Agaricales</taxon>
        <taxon>Agaricineae</taxon>
        <taxon>Crepidotaceae</taxon>
        <taxon>Crepidotus</taxon>
    </lineage>
</organism>
<keyword evidence="3 5" id="KW-1133">Transmembrane helix</keyword>
<dbReference type="OrthoDB" id="196103at2759"/>
<proteinExistence type="predicted"/>
<dbReference type="EMBL" id="MU157895">
    <property type="protein sequence ID" value="KAF9524668.1"/>
    <property type="molecule type" value="Genomic_DNA"/>
</dbReference>
<feature type="transmembrane region" description="Helical" evidence="5">
    <location>
        <begin position="367"/>
        <end position="388"/>
    </location>
</feature>
<evidence type="ECO:0000256" key="2">
    <source>
        <dbReference type="ARBA" id="ARBA00022692"/>
    </source>
</evidence>
<feature type="transmembrane region" description="Helical" evidence="5">
    <location>
        <begin position="166"/>
        <end position="187"/>
    </location>
</feature>
<dbReference type="InterPro" id="IPR010291">
    <property type="entry name" value="Ion_channel_UNC-93"/>
</dbReference>
<feature type="transmembrane region" description="Helical" evidence="5">
    <location>
        <begin position="426"/>
        <end position="448"/>
    </location>
</feature>
<evidence type="ECO:0000256" key="1">
    <source>
        <dbReference type="ARBA" id="ARBA00004141"/>
    </source>
</evidence>
<dbReference type="Proteomes" id="UP000807306">
    <property type="component" value="Unassembled WGS sequence"/>
</dbReference>
<dbReference type="AlphaFoldDB" id="A0A9P6E955"/>
<keyword evidence="7" id="KW-1185">Reference proteome</keyword>
<dbReference type="PANTHER" id="PTHR23294:SF59">
    <property type="entry name" value="UNC93-LIKE PROTEIN C922.05C"/>
    <property type="match status" value="1"/>
</dbReference>
<sequence length="463" mass="51032">MEDATKEKYVPHSQGVSPQHNLYQRPKGLKGLYFHPATQLVMLGLVCFMCPGLFNALNGLGAGGQVDSATSSNANTALHATFSISAFFSGSINNRLGARMTLFLGSIGYALYIASYLAMNIHPSAGGFVIAAGTILGICAGLLWTAQGSLMLSYPTESQKGRFIGIFWAILNLGAVIGASVSLALNFSGTTNSVGNSTYIAFLVLTMTGAMIPLIMANPDDIVRTDGSKPAAFRHPSWRAEIYNLWVAVRDDRLVILLFPMFFSASWFYTWQFNGYNAALFTIQARSLNNLIYWVAQIVGSIIIGIILDTKVIGRRARAFTGWGILFFAVTSLHIWAYFYQKNYTRESVSHTAHKIGISDKGYMAKMWLYFFFGILDAIWQITVYWIVGTMSNDPAKLAHFTGLYKAFQSAGATGIWRADAVKTSYMNMFVSTWVLLIAGLLFALPMIHLRVKNTTDLEEKTQ</sequence>
<feature type="transmembrane region" description="Helical" evidence="5">
    <location>
        <begin position="254"/>
        <end position="271"/>
    </location>
</feature>
<keyword evidence="4 5" id="KW-0472">Membrane</keyword>
<accession>A0A9P6E955</accession>
<name>A0A9P6E955_9AGAR</name>
<evidence type="ECO:0000256" key="3">
    <source>
        <dbReference type="ARBA" id="ARBA00022989"/>
    </source>
</evidence>
<feature type="transmembrane region" description="Helical" evidence="5">
    <location>
        <begin position="100"/>
        <end position="119"/>
    </location>
</feature>
<feature type="transmembrane region" description="Helical" evidence="5">
    <location>
        <begin position="291"/>
        <end position="308"/>
    </location>
</feature>
<gene>
    <name evidence="6" type="ORF">CPB83DRAFT_897706</name>
</gene>
<protein>
    <submittedName>
        <fullName evidence="6">Major facilitator superfamily domain-containing protein</fullName>
    </submittedName>
</protein>
<comment type="caution">
    <text evidence="6">The sequence shown here is derived from an EMBL/GenBank/DDBJ whole genome shotgun (WGS) entry which is preliminary data.</text>
</comment>
<reference evidence="6" key="1">
    <citation type="submission" date="2020-11" db="EMBL/GenBank/DDBJ databases">
        <authorList>
            <consortium name="DOE Joint Genome Institute"/>
            <person name="Ahrendt S."/>
            <person name="Riley R."/>
            <person name="Andreopoulos W."/>
            <person name="Labutti K."/>
            <person name="Pangilinan J."/>
            <person name="Ruiz-Duenas F.J."/>
            <person name="Barrasa J.M."/>
            <person name="Sanchez-Garcia M."/>
            <person name="Camarero S."/>
            <person name="Miyauchi S."/>
            <person name="Serrano A."/>
            <person name="Linde D."/>
            <person name="Babiker R."/>
            <person name="Drula E."/>
            <person name="Ayuso-Fernandez I."/>
            <person name="Pacheco R."/>
            <person name="Padilla G."/>
            <person name="Ferreira P."/>
            <person name="Barriuso J."/>
            <person name="Kellner H."/>
            <person name="Castanera R."/>
            <person name="Alfaro M."/>
            <person name="Ramirez L."/>
            <person name="Pisabarro A.G."/>
            <person name="Kuo A."/>
            <person name="Tritt A."/>
            <person name="Lipzen A."/>
            <person name="He G."/>
            <person name="Yan M."/>
            <person name="Ng V."/>
            <person name="Cullen D."/>
            <person name="Martin F."/>
            <person name="Rosso M.-N."/>
            <person name="Henrissat B."/>
            <person name="Hibbett D."/>
            <person name="Martinez A.T."/>
            <person name="Grigoriev I.V."/>
        </authorList>
    </citation>
    <scope>NUCLEOTIDE SEQUENCE</scope>
    <source>
        <strain evidence="6">CBS 506.95</strain>
    </source>
</reference>
<feature type="transmembrane region" description="Helical" evidence="5">
    <location>
        <begin position="199"/>
        <end position="217"/>
    </location>
</feature>